<comment type="caution">
    <text evidence="1">The sequence shown here is derived from an EMBL/GenBank/DDBJ whole genome shotgun (WGS) entry which is preliminary data.</text>
</comment>
<sequence length="71" mass="8362">MFAVKRLEIGQTYKFHGSTICFKRIAENNGRKRFIFQTTTGKVKSLLQATVEKELWEEININKRLESLNEQ</sequence>
<protein>
    <submittedName>
        <fullName evidence="1">Uncharacterized protein</fullName>
    </submittedName>
</protein>
<name>A0A0C1R504_9CYAN</name>
<proteinExistence type="predicted"/>
<dbReference type="EMBL" id="JHEG02000022">
    <property type="protein sequence ID" value="KIE12639.1"/>
    <property type="molecule type" value="Genomic_DNA"/>
</dbReference>
<accession>A0A0C1R504</accession>
<reference evidence="1" key="1">
    <citation type="journal article" date="2015" name="Genome Announc.">
        <title>Draft Genome Sequence of Tolypothrix boutellei Strain VB521301.</title>
        <authorList>
            <person name="Chandrababunaidu M.M."/>
            <person name="Singh D."/>
            <person name="Sen D."/>
            <person name="Bhan S."/>
            <person name="Das S."/>
            <person name="Gupta A."/>
            <person name="Adhikary S.P."/>
            <person name="Tripathy S."/>
        </authorList>
    </citation>
    <scope>NUCLEOTIDE SEQUENCE</scope>
    <source>
        <strain evidence="1">VB521301</strain>
    </source>
</reference>
<gene>
    <name evidence="1" type="ORF">DA73_0208680</name>
</gene>
<evidence type="ECO:0000313" key="1">
    <source>
        <dbReference type="EMBL" id="KIE12639.1"/>
    </source>
</evidence>
<dbReference type="AlphaFoldDB" id="A0A0C1R504"/>
<organism evidence="1">
    <name type="scientific">Tolypothrix bouteillei VB521301</name>
    <dbReference type="NCBI Taxonomy" id="1479485"/>
    <lineage>
        <taxon>Bacteria</taxon>
        <taxon>Bacillati</taxon>
        <taxon>Cyanobacteriota</taxon>
        <taxon>Cyanophyceae</taxon>
        <taxon>Nostocales</taxon>
        <taxon>Tolypothrichaceae</taxon>
        <taxon>Tolypothrix</taxon>
    </lineage>
</organism>
<dbReference type="STRING" id="1479485.DA73_0208680"/>